<dbReference type="SUPFAM" id="SSF47113">
    <property type="entry name" value="Histone-fold"/>
    <property type="match status" value="1"/>
</dbReference>
<organism evidence="3 4">
    <name type="scientific">Trichonephila clavata</name>
    <name type="common">Joro spider</name>
    <name type="synonym">Nephila clavata</name>
    <dbReference type="NCBI Taxonomy" id="2740835"/>
    <lineage>
        <taxon>Eukaryota</taxon>
        <taxon>Metazoa</taxon>
        <taxon>Ecdysozoa</taxon>
        <taxon>Arthropoda</taxon>
        <taxon>Chelicerata</taxon>
        <taxon>Arachnida</taxon>
        <taxon>Araneae</taxon>
        <taxon>Araneomorphae</taxon>
        <taxon>Entelegynae</taxon>
        <taxon>Araneoidea</taxon>
        <taxon>Nephilidae</taxon>
        <taxon>Trichonephila</taxon>
    </lineage>
</organism>
<feature type="compositionally biased region" description="Basic and acidic residues" evidence="1">
    <location>
        <begin position="59"/>
        <end position="68"/>
    </location>
</feature>
<sequence>MSSKTSPKLQGFDRKQLISKRLVNFLEAEKKENMMRKSPRKTSTEEIAKMEVCSPESSSDEKNSNKDSKDLYDSVVKISADCKQKLKQITFTANQFSRHSHRKKLTSEDFKKSLKFYSLDDDSEDSESSNSDADAKSSDDEDESVSITCRGSLSKSTAKGK</sequence>
<dbReference type="AlphaFoldDB" id="A0A8X6GGT3"/>
<feature type="region of interest" description="Disordered" evidence="1">
    <location>
        <begin position="29"/>
        <end position="68"/>
    </location>
</feature>
<proteinExistence type="predicted"/>
<evidence type="ECO:0000256" key="1">
    <source>
        <dbReference type="SAM" id="MobiDB-lite"/>
    </source>
</evidence>
<dbReference type="Gene3D" id="1.10.20.10">
    <property type="entry name" value="Histone, subunit A"/>
    <property type="match status" value="1"/>
</dbReference>
<name>A0A8X6GGT3_TRICU</name>
<accession>A0A8X6GGT3</accession>
<evidence type="ECO:0000313" key="3">
    <source>
        <dbReference type="EMBL" id="GFR02834.1"/>
    </source>
</evidence>
<dbReference type="EMBL" id="BMAO01005646">
    <property type="protein sequence ID" value="GFR02834.1"/>
    <property type="molecule type" value="Genomic_DNA"/>
</dbReference>
<evidence type="ECO:0000313" key="4">
    <source>
        <dbReference type="Proteomes" id="UP000887116"/>
    </source>
</evidence>
<dbReference type="InterPro" id="IPR009072">
    <property type="entry name" value="Histone-fold"/>
</dbReference>
<dbReference type="OrthoDB" id="10555918at2759"/>
<keyword evidence="4" id="KW-1185">Reference proteome</keyword>
<feature type="compositionally biased region" description="Polar residues" evidence="1">
    <location>
        <begin position="145"/>
        <end position="161"/>
    </location>
</feature>
<feature type="domain" description="TATA box binding protein associated factor (TAF) histone-like fold" evidence="2">
    <location>
        <begin position="77"/>
        <end position="115"/>
    </location>
</feature>
<dbReference type="Pfam" id="PF02969">
    <property type="entry name" value="TAF"/>
    <property type="match status" value="1"/>
</dbReference>
<comment type="caution">
    <text evidence="3">The sequence shown here is derived from an EMBL/GenBank/DDBJ whole genome shotgun (WGS) entry which is preliminary data.</text>
</comment>
<feature type="region of interest" description="Disordered" evidence="1">
    <location>
        <begin position="119"/>
        <end position="161"/>
    </location>
</feature>
<gene>
    <name evidence="3" type="ORF">TNCT_434641</name>
</gene>
<dbReference type="InterPro" id="IPR004823">
    <property type="entry name" value="TAF_TATA-bd_Histone-like_dom"/>
</dbReference>
<evidence type="ECO:0000259" key="2">
    <source>
        <dbReference type="Pfam" id="PF02969"/>
    </source>
</evidence>
<dbReference type="Proteomes" id="UP000887116">
    <property type="component" value="Unassembled WGS sequence"/>
</dbReference>
<reference evidence="3" key="1">
    <citation type="submission" date="2020-07" db="EMBL/GenBank/DDBJ databases">
        <title>Multicomponent nature underlies the extraordinary mechanical properties of spider dragline silk.</title>
        <authorList>
            <person name="Kono N."/>
            <person name="Nakamura H."/>
            <person name="Mori M."/>
            <person name="Yoshida Y."/>
            <person name="Ohtoshi R."/>
            <person name="Malay A.D."/>
            <person name="Moran D.A.P."/>
            <person name="Tomita M."/>
            <person name="Numata K."/>
            <person name="Arakawa K."/>
        </authorList>
    </citation>
    <scope>NUCLEOTIDE SEQUENCE</scope>
</reference>
<dbReference type="GO" id="GO:0046982">
    <property type="term" value="F:protein heterodimerization activity"/>
    <property type="evidence" value="ECO:0007669"/>
    <property type="project" value="InterPro"/>
</dbReference>
<protein>
    <recommendedName>
        <fullName evidence="2">TATA box binding protein associated factor (TAF) histone-like fold domain-containing protein</fullName>
    </recommendedName>
</protein>